<keyword evidence="2" id="KW-0472">Membrane</keyword>
<dbReference type="EMBL" id="FOFB01000001">
    <property type="protein sequence ID" value="SEP67455.1"/>
    <property type="molecule type" value="Genomic_DNA"/>
</dbReference>
<dbReference type="Proteomes" id="UP000199021">
    <property type="component" value="Unassembled WGS sequence"/>
</dbReference>
<feature type="compositionally biased region" description="Polar residues" evidence="1">
    <location>
        <begin position="139"/>
        <end position="148"/>
    </location>
</feature>
<keyword evidence="4" id="KW-1185">Reference proteome</keyword>
<protein>
    <recommendedName>
        <fullName evidence="5">Outer membrane protein beta-barrel domain-containing protein</fullName>
    </recommendedName>
</protein>
<feature type="region of interest" description="Disordered" evidence="1">
    <location>
        <begin position="169"/>
        <end position="223"/>
    </location>
</feature>
<reference evidence="4" key="1">
    <citation type="submission" date="2016-10" db="EMBL/GenBank/DDBJ databases">
        <authorList>
            <person name="Varghese N."/>
            <person name="Submissions S."/>
        </authorList>
    </citation>
    <scope>NUCLEOTIDE SEQUENCE [LARGE SCALE GENOMIC DNA]</scope>
    <source>
        <strain evidence="4">DSM 24740</strain>
    </source>
</reference>
<feature type="transmembrane region" description="Helical" evidence="2">
    <location>
        <begin position="37"/>
        <end position="59"/>
    </location>
</feature>
<name>A0A1H8ZT00_9BACT</name>
<sequence>MQANKSREWKDDAAFWDDAWKDMQQRLDGEPQKRRPVLWWWLGLGTVLLLLAAATFWFLPPFGNESSTPATTPVQSREASVVEAPIAASENVTSVTEATAKLTPGEGNHLSSPAKAVAQLTPTRRKGAKENATRLPATDASNEDLQPAAAQSNISNRISNIAYPQALSPTPKTAAQLTPNEGNISPPPLQRRGTKENAARFPATDSSKEDLQSSAAQSKTSNRISDIAYPQAISLLPGEDIRPLPSGLVLPEVSPITPRSKSRFELLAGGTLSAAFAKPGYFAGLSYTLPSRAKISFPVSLRYRFDAIEITGLDGSRLSPVTNENGQQVEFDENRAAEELLSNLAINNFNELRTSSLELRFGMAWRAAPRLRLSGHGGLQYLFSARGPSISSQDNTFADLSGTGRYIDLDVGGLFSNSFDLVSSPVGTPNAGSSPPVGVNRWALRAGLNVNYQLTGRLGVFAEGQYLLTPIYQQQVAELRKAQLEAGVSWRLW</sequence>
<keyword evidence="2" id="KW-0812">Transmembrane</keyword>
<keyword evidence="2" id="KW-1133">Transmembrane helix</keyword>
<feature type="region of interest" description="Disordered" evidence="1">
    <location>
        <begin position="103"/>
        <end position="148"/>
    </location>
</feature>
<evidence type="ECO:0000256" key="2">
    <source>
        <dbReference type="SAM" id="Phobius"/>
    </source>
</evidence>
<evidence type="ECO:0008006" key="5">
    <source>
        <dbReference type="Google" id="ProtNLM"/>
    </source>
</evidence>
<proteinExistence type="predicted"/>
<accession>A0A1H8ZT00</accession>
<evidence type="ECO:0000313" key="3">
    <source>
        <dbReference type="EMBL" id="SEP67455.1"/>
    </source>
</evidence>
<feature type="compositionally biased region" description="Polar residues" evidence="1">
    <location>
        <begin position="169"/>
        <end position="183"/>
    </location>
</feature>
<evidence type="ECO:0000313" key="4">
    <source>
        <dbReference type="Proteomes" id="UP000199021"/>
    </source>
</evidence>
<feature type="compositionally biased region" description="Polar residues" evidence="1">
    <location>
        <begin position="212"/>
        <end position="223"/>
    </location>
</feature>
<dbReference type="OrthoDB" id="1496304at2"/>
<dbReference type="STRING" id="478744.SAMN05444359_101434"/>
<dbReference type="AlphaFoldDB" id="A0A1H8ZT00"/>
<gene>
    <name evidence="3" type="ORF">SAMN05444359_101434</name>
</gene>
<evidence type="ECO:0000256" key="1">
    <source>
        <dbReference type="SAM" id="MobiDB-lite"/>
    </source>
</evidence>
<dbReference type="RefSeq" id="WP_090165137.1">
    <property type="nucleotide sequence ID" value="NZ_FOFB01000001.1"/>
</dbReference>
<dbReference type="InParanoid" id="A0A1H8ZT00"/>
<organism evidence="3 4">
    <name type="scientific">Neolewinella agarilytica</name>
    <dbReference type="NCBI Taxonomy" id="478744"/>
    <lineage>
        <taxon>Bacteria</taxon>
        <taxon>Pseudomonadati</taxon>
        <taxon>Bacteroidota</taxon>
        <taxon>Saprospiria</taxon>
        <taxon>Saprospirales</taxon>
        <taxon>Lewinellaceae</taxon>
        <taxon>Neolewinella</taxon>
    </lineage>
</organism>